<sequence>MTGVRPDRTWLVAIAAAMWGTDGLLRKPLADALPAATVVFWEHLLIVLLLSPWVPAAVRAFGRCTGRQRVAVLIVGGGCSALATALFTMAFRLGDPVTPLVLQKLQPVIAVLAAFFLLRERIRPSYLLFALPALAGAWLLAFPEPFAVQVTALHAGLLALGAATLWAAGTVLGRYLAGSLAPREVTVLRFLIGLPAALIILLFQGDPIAVPLANLPALLLLALIPGLIGLTLYYIGLRSTPAAKATLAELAFPATAALIGVLVLDTALAGSQWLGFAIVLLAVTSLGWHDRVRKPTVRLAEVPADR</sequence>
<keyword evidence="2" id="KW-0472">Membrane</keyword>
<evidence type="ECO:0000259" key="3">
    <source>
        <dbReference type="Pfam" id="PF00892"/>
    </source>
</evidence>
<feature type="domain" description="EamA" evidence="3">
    <location>
        <begin position="157"/>
        <end position="284"/>
    </location>
</feature>
<dbReference type="PANTHER" id="PTHR22911:SF79">
    <property type="entry name" value="MOBA-LIKE NTP TRANSFERASE DOMAIN-CONTAINING PROTEIN"/>
    <property type="match status" value="1"/>
</dbReference>
<dbReference type="AlphaFoldDB" id="A0A4R2Q520"/>
<evidence type="ECO:0000313" key="4">
    <source>
        <dbReference type="EMBL" id="TCP43862.1"/>
    </source>
</evidence>
<accession>A0A4R2Q520</accession>
<organism evidence="4 5">
    <name type="scientific">Tamaricihabitans halophyticus</name>
    <dbReference type="NCBI Taxonomy" id="1262583"/>
    <lineage>
        <taxon>Bacteria</taxon>
        <taxon>Bacillati</taxon>
        <taxon>Actinomycetota</taxon>
        <taxon>Actinomycetes</taxon>
        <taxon>Pseudonocardiales</taxon>
        <taxon>Pseudonocardiaceae</taxon>
        <taxon>Tamaricihabitans</taxon>
    </lineage>
</organism>
<name>A0A4R2Q520_9PSEU</name>
<dbReference type="SUPFAM" id="SSF103481">
    <property type="entry name" value="Multidrug resistance efflux transporter EmrE"/>
    <property type="match status" value="2"/>
</dbReference>
<feature type="transmembrane region" description="Helical" evidence="2">
    <location>
        <begin position="153"/>
        <end position="173"/>
    </location>
</feature>
<feature type="transmembrane region" description="Helical" evidence="2">
    <location>
        <begin position="247"/>
        <end position="264"/>
    </location>
</feature>
<dbReference type="InterPro" id="IPR000620">
    <property type="entry name" value="EamA_dom"/>
</dbReference>
<comment type="caution">
    <text evidence="4">The sequence shown here is derived from an EMBL/GenBank/DDBJ whole genome shotgun (WGS) entry which is preliminary data.</text>
</comment>
<dbReference type="OrthoDB" id="6212796at2"/>
<dbReference type="RefSeq" id="WP_132880481.1">
    <property type="nucleotide sequence ID" value="NZ_SLXQ01000020.1"/>
</dbReference>
<keyword evidence="5" id="KW-1185">Reference proteome</keyword>
<evidence type="ECO:0000313" key="5">
    <source>
        <dbReference type="Proteomes" id="UP000294911"/>
    </source>
</evidence>
<proteinExistence type="inferred from homology"/>
<reference evidence="4 5" key="1">
    <citation type="submission" date="2019-03" db="EMBL/GenBank/DDBJ databases">
        <title>Genomic Encyclopedia of Type Strains, Phase IV (KMG-IV): sequencing the most valuable type-strain genomes for metagenomic binning, comparative biology and taxonomic classification.</title>
        <authorList>
            <person name="Goeker M."/>
        </authorList>
    </citation>
    <scope>NUCLEOTIDE SEQUENCE [LARGE SCALE GENOMIC DNA]</scope>
    <source>
        <strain evidence="4 5">DSM 45765</strain>
    </source>
</reference>
<evidence type="ECO:0000256" key="1">
    <source>
        <dbReference type="ARBA" id="ARBA00007362"/>
    </source>
</evidence>
<feature type="transmembrane region" description="Helical" evidence="2">
    <location>
        <begin position="125"/>
        <end position="141"/>
    </location>
</feature>
<feature type="transmembrane region" description="Helical" evidence="2">
    <location>
        <begin position="185"/>
        <end position="203"/>
    </location>
</feature>
<keyword evidence="2" id="KW-1133">Transmembrane helix</keyword>
<dbReference type="Proteomes" id="UP000294911">
    <property type="component" value="Unassembled WGS sequence"/>
</dbReference>
<dbReference type="PANTHER" id="PTHR22911">
    <property type="entry name" value="ACYL-MALONYL CONDENSING ENZYME-RELATED"/>
    <property type="match status" value="1"/>
</dbReference>
<protein>
    <submittedName>
        <fullName evidence="4">EamA-like transporter family protein</fullName>
    </submittedName>
</protein>
<gene>
    <name evidence="4" type="ORF">EV191_12016</name>
</gene>
<evidence type="ECO:0000256" key="2">
    <source>
        <dbReference type="SAM" id="Phobius"/>
    </source>
</evidence>
<feature type="transmembrane region" description="Helical" evidence="2">
    <location>
        <begin position="97"/>
        <end position="118"/>
    </location>
</feature>
<feature type="transmembrane region" description="Helical" evidence="2">
    <location>
        <begin position="70"/>
        <end position="91"/>
    </location>
</feature>
<dbReference type="Pfam" id="PF00892">
    <property type="entry name" value="EamA"/>
    <property type="match status" value="2"/>
</dbReference>
<dbReference type="GO" id="GO:0016020">
    <property type="term" value="C:membrane"/>
    <property type="evidence" value="ECO:0007669"/>
    <property type="project" value="InterPro"/>
</dbReference>
<keyword evidence="2" id="KW-0812">Transmembrane</keyword>
<feature type="transmembrane region" description="Helical" evidence="2">
    <location>
        <begin position="38"/>
        <end position="58"/>
    </location>
</feature>
<comment type="similarity">
    <text evidence="1">Belongs to the EamA transporter family.</text>
</comment>
<dbReference type="EMBL" id="SLXQ01000020">
    <property type="protein sequence ID" value="TCP43862.1"/>
    <property type="molecule type" value="Genomic_DNA"/>
</dbReference>
<feature type="domain" description="EamA" evidence="3">
    <location>
        <begin position="11"/>
        <end position="141"/>
    </location>
</feature>
<dbReference type="InterPro" id="IPR037185">
    <property type="entry name" value="EmrE-like"/>
</dbReference>
<feature type="transmembrane region" description="Helical" evidence="2">
    <location>
        <begin position="215"/>
        <end position="235"/>
    </location>
</feature>
<feature type="transmembrane region" description="Helical" evidence="2">
    <location>
        <begin position="270"/>
        <end position="288"/>
    </location>
</feature>